<protein>
    <submittedName>
        <fullName evidence="1">Uncharacterized protein</fullName>
    </submittedName>
</protein>
<sequence length="57" mass="6302" precursor="true">MSFRQQNLVDVLSEGLRAKGCISPAPFSFQSFQPTWSCDATVAVVTGIPLFDFMRFG</sequence>
<accession>A0A5C5YW46</accession>
<proteinExistence type="predicted"/>
<comment type="caution">
    <text evidence="1">The sequence shown here is derived from an EMBL/GenBank/DDBJ whole genome shotgun (WGS) entry which is preliminary data.</text>
</comment>
<reference evidence="1 2" key="1">
    <citation type="submission" date="2019-02" db="EMBL/GenBank/DDBJ databases">
        <title>Deep-cultivation of Planctomycetes and their phenomic and genomic characterization uncovers novel biology.</title>
        <authorList>
            <person name="Wiegand S."/>
            <person name="Jogler M."/>
            <person name="Boedeker C."/>
            <person name="Pinto D."/>
            <person name="Vollmers J."/>
            <person name="Rivas-Marin E."/>
            <person name="Kohn T."/>
            <person name="Peeters S.H."/>
            <person name="Heuer A."/>
            <person name="Rast P."/>
            <person name="Oberbeckmann S."/>
            <person name="Bunk B."/>
            <person name="Jeske O."/>
            <person name="Meyerdierks A."/>
            <person name="Storesund J.E."/>
            <person name="Kallscheuer N."/>
            <person name="Luecker S."/>
            <person name="Lage O.M."/>
            <person name="Pohl T."/>
            <person name="Merkel B.J."/>
            <person name="Hornburger P."/>
            <person name="Mueller R.-W."/>
            <person name="Bruemmer F."/>
            <person name="Labrenz M."/>
            <person name="Spormann A.M."/>
            <person name="Op Den Camp H."/>
            <person name="Overmann J."/>
            <person name="Amann R."/>
            <person name="Jetten M.S.M."/>
            <person name="Mascher T."/>
            <person name="Medema M.H."/>
            <person name="Devos D.P."/>
            <person name="Kaster A.-K."/>
            <person name="Ovreas L."/>
            <person name="Rohde M."/>
            <person name="Galperin M.Y."/>
            <person name="Jogler C."/>
        </authorList>
    </citation>
    <scope>NUCLEOTIDE SEQUENCE [LARGE SCALE GENOMIC DNA]</scope>
    <source>
        <strain evidence="1 2">CA13</strain>
    </source>
</reference>
<dbReference type="Proteomes" id="UP000315010">
    <property type="component" value="Unassembled WGS sequence"/>
</dbReference>
<dbReference type="EMBL" id="SJPJ01000001">
    <property type="protein sequence ID" value="TWT79070.1"/>
    <property type="molecule type" value="Genomic_DNA"/>
</dbReference>
<evidence type="ECO:0000313" key="2">
    <source>
        <dbReference type="Proteomes" id="UP000315010"/>
    </source>
</evidence>
<gene>
    <name evidence="1" type="ORF">CA13_04670</name>
</gene>
<evidence type="ECO:0000313" key="1">
    <source>
        <dbReference type="EMBL" id="TWT79070.1"/>
    </source>
</evidence>
<name>A0A5C5YW46_9BACT</name>
<keyword evidence="2" id="KW-1185">Reference proteome</keyword>
<organism evidence="1 2">
    <name type="scientific">Novipirellula herctigrandis</name>
    <dbReference type="NCBI Taxonomy" id="2527986"/>
    <lineage>
        <taxon>Bacteria</taxon>
        <taxon>Pseudomonadati</taxon>
        <taxon>Planctomycetota</taxon>
        <taxon>Planctomycetia</taxon>
        <taxon>Pirellulales</taxon>
        <taxon>Pirellulaceae</taxon>
        <taxon>Novipirellula</taxon>
    </lineage>
</organism>
<dbReference type="AlphaFoldDB" id="A0A5C5YW46"/>